<dbReference type="Pfam" id="PF05231">
    <property type="entry name" value="MASE1"/>
    <property type="match status" value="1"/>
</dbReference>
<feature type="domain" description="PAS" evidence="14">
    <location>
        <begin position="300"/>
        <end position="345"/>
    </location>
</feature>
<keyword evidence="7 12" id="KW-0812">Transmembrane</keyword>
<dbReference type="InterPro" id="IPR036097">
    <property type="entry name" value="HisK_dim/P_sf"/>
</dbReference>
<keyword evidence="10" id="KW-0902">Two-component regulatory system</keyword>
<evidence type="ECO:0000256" key="8">
    <source>
        <dbReference type="ARBA" id="ARBA00022777"/>
    </source>
</evidence>
<evidence type="ECO:0000256" key="3">
    <source>
        <dbReference type="ARBA" id="ARBA00012438"/>
    </source>
</evidence>
<comment type="subcellular location">
    <subcellularLocation>
        <location evidence="2">Cell membrane</location>
        <topology evidence="2">Multi-pass membrane protein</topology>
    </subcellularLocation>
</comment>
<keyword evidence="6" id="KW-0808">Transferase</keyword>
<dbReference type="PROSITE" id="PS50109">
    <property type="entry name" value="HIS_KIN"/>
    <property type="match status" value="1"/>
</dbReference>
<dbReference type="SMART" id="SM00388">
    <property type="entry name" value="HisKA"/>
    <property type="match status" value="1"/>
</dbReference>
<dbReference type="Gene3D" id="3.30.450.20">
    <property type="entry name" value="PAS domain"/>
    <property type="match status" value="2"/>
</dbReference>
<dbReference type="SMART" id="SM00091">
    <property type="entry name" value="PAS"/>
    <property type="match status" value="2"/>
</dbReference>
<feature type="transmembrane region" description="Helical" evidence="12">
    <location>
        <begin position="122"/>
        <end position="146"/>
    </location>
</feature>
<keyword evidence="16" id="KW-1185">Reference proteome</keyword>
<evidence type="ECO:0000256" key="1">
    <source>
        <dbReference type="ARBA" id="ARBA00000085"/>
    </source>
</evidence>
<dbReference type="CDD" id="cd00082">
    <property type="entry name" value="HisKA"/>
    <property type="match status" value="1"/>
</dbReference>
<dbReference type="Gene3D" id="3.30.565.10">
    <property type="entry name" value="Histidine kinase-like ATPase, C-terminal domain"/>
    <property type="match status" value="1"/>
</dbReference>
<dbReference type="PRINTS" id="PR00344">
    <property type="entry name" value="BCTRLSENSOR"/>
</dbReference>
<dbReference type="CDD" id="cd00075">
    <property type="entry name" value="HATPase"/>
    <property type="match status" value="1"/>
</dbReference>
<feature type="transmembrane region" description="Helical" evidence="12">
    <location>
        <begin position="233"/>
        <end position="253"/>
    </location>
</feature>
<dbReference type="SUPFAM" id="SSF55785">
    <property type="entry name" value="PYP-like sensor domain (PAS domain)"/>
    <property type="match status" value="2"/>
</dbReference>
<feature type="transmembrane region" description="Helical" evidence="12">
    <location>
        <begin position="60"/>
        <end position="77"/>
    </location>
</feature>
<dbReference type="InterPro" id="IPR005467">
    <property type="entry name" value="His_kinase_dom"/>
</dbReference>
<dbReference type="InterPro" id="IPR003661">
    <property type="entry name" value="HisK_dim/P_dom"/>
</dbReference>
<dbReference type="SUPFAM" id="SSF47384">
    <property type="entry name" value="Homodimeric domain of signal transducing histidine kinase"/>
    <property type="match status" value="1"/>
</dbReference>
<comment type="caution">
    <text evidence="15">The sequence shown here is derived from an EMBL/GenBank/DDBJ whole genome shotgun (WGS) entry which is preliminary data.</text>
</comment>
<organism evidence="15 16">
    <name type="scientific">Nocardioides soli</name>
    <dbReference type="NCBI Taxonomy" id="1036020"/>
    <lineage>
        <taxon>Bacteria</taxon>
        <taxon>Bacillati</taxon>
        <taxon>Actinomycetota</taxon>
        <taxon>Actinomycetes</taxon>
        <taxon>Propionibacteriales</taxon>
        <taxon>Nocardioidaceae</taxon>
        <taxon>Nocardioides</taxon>
    </lineage>
</organism>
<dbReference type="GO" id="GO:0006355">
    <property type="term" value="P:regulation of DNA-templated transcription"/>
    <property type="evidence" value="ECO:0007669"/>
    <property type="project" value="InterPro"/>
</dbReference>
<evidence type="ECO:0000313" key="16">
    <source>
        <dbReference type="Proteomes" id="UP000589626"/>
    </source>
</evidence>
<dbReference type="SMART" id="SM00387">
    <property type="entry name" value="HATPase_c"/>
    <property type="match status" value="1"/>
</dbReference>
<dbReference type="GO" id="GO:0009927">
    <property type="term" value="F:histidine phosphotransfer kinase activity"/>
    <property type="evidence" value="ECO:0007669"/>
    <property type="project" value="TreeGrafter"/>
</dbReference>
<feature type="domain" description="PAS" evidence="14">
    <location>
        <begin position="423"/>
        <end position="473"/>
    </location>
</feature>
<feature type="transmembrane region" description="Helical" evidence="12">
    <location>
        <begin position="152"/>
        <end position="171"/>
    </location>
</feature>
<evidence type="ECO:0000313" key="15">
    <source>
        <dbReference type="EMBL" id="MBB3043889.1"/>
    </source>
</evidence>
<dbReference type="PANTHER" id="PTHR43047">
    <property type="entry name" value="TWO-COMPONENT HISTIDINE PROTEIN KINASE"/>
    <property type="match status" value="1"/>
</dbReference>
<evidence type="ECO:0000256" key="2">
    <source>
        <dbReference type="ARBA" id="ARBA00004651"/>
    </source>
</evidence>
<dbReference type="InterPro" id="IPR004358">
    <property type="entry name" value="Sig_transdc_His_kin-like_C"/>
</dbReference>
<dbReference type="InterPro" id="IPR007895">
    <property type="entry name" value="MASE1"/>
</dbReference>
<dbReference type="SUPFAM" id="SSF55874">
    <property type="entry name" value="ATPase domain of HSP90 chaperone/DNA topoisomerase II/histidine kinase"/>
    <property type="match status" value="1"/>
</dbReference>
<dbReference type="Pfam" id="PF02518">
    <property type="entry name" value="HATPase_c"/>
    <property type="match status" value="1"/>
</dbReference>
<keyword evidence="8" id="KW-0418">Kinase</keyword>
<dbReference type="InterPro" id="IPR000014">
    <property type="entry name" value="PAS"/>
</dbReference>
<dbReference type="GO" id="GO:0000155">
    <property type="term" value="F:phosphorelay sensor kinase activity"/>
    <property type="evidence" value="ECO:0007669"/>
    <property type="project" value="InterPro"/>
</dbReference>
<keyword evidence="4" id="KW-1003">Cell membrane</keyword>
<dbReference type="InterPro" id="IPR036890">
    <property type="entry name" value="HATPase_C_sf"/>
</dbReference>
<feature type="domain" description="Histidine kinase" evidence="13">
    <location>
        <begin position="579"/>
        <end position="798"/>
    </location>
</feature>
<keyword evidence="11 12" id="KW-0472">Membrane</keyword>
<reference evidence="15 16" key="1">
    <citation type="submission" date="2020-08" db="EMBL/GenBank/DDBJ databases">
        <title>Sequencing the genomes of 1000 actinobacteria strains.</title>
        <authorList>
            <person name="Klenk H.-P."/>
        </authorList>
    </citation>
    <scope>NUCLEOTIDE SEQUENCE [LARGE SCALE GENOMIC DNA]</scope>
    <source>
        <strain evidence="15 16">DSM 105498</strain>
    </source>
</reference>
<evidence type="ECO:0000256" key="5">
    <source>
        <dbReference type="ARBA" id="ARBA00022553"/>
    </source>
</evidence>
<dbReference type="PANTHER" id="PTHR43047:SF72">
    <property type="entry name" value="OSMOSENSING HISTIDINE PROTEIN KINASE SLN1"/>
    <property type="match status" value="1"/>
</dbReference>
<dbReference type="NCBIfam" id="TIGR00229">
    <property type="entry name" value="sensory_box"/>
    <property type="match status" value="2"/>
</dbReference>
<protein>
    <recommendedName>
        <fullName evidence="3">histidine kinase</fullName>
        <ecNumber evidence="3">2.7.13.3</ecNumber>
    </recommendedName>
</protein>
<evidence type="ECO:0000256" key="11">
    <source>
        <dbReference type="ARBA" id="ARBA00023136"/>
    </source>
</evidence>
<evidence type="ECO:0000256" key="7">
    <source>
        <dbReference type="ARBA" id="ARBA00022692"/>
    </source>
</evidence>
<evidence type="ECO:0000256" key="10">
    <source>
        <dbReference type="ARBA" id="ARBA00023012"/>
    </source>
</evidence>
<gene>
    <name evidence="15" type="ORF">FHU40_003707</name>
</gene>
<dbReference type="RefSeq" id="WP_183593652.1">
    <property type="nucleotide sequence ID" value="NZ_JACHWR010000002.1"/>
</dbReference>
<dbReference type="Pfam" id="PF13426">
    <property type="entry name" value="PAS_9"/>
    <property type="match status" value="1"/>
</dbReference>
<evidence type="ECO:0000256" key="12">
    <source>
        <dbReference type="SAM" id="Phobius"/>
    </source>
</evidence>
<name>A0A7W4VYV0_9ACTN</name>
<keyword evidence="9 12" id="KW-1133">Transmembrane helix</keyword>
<dbReference type="GO" id="GO:0005886">
    <property type="term" value="C:plasma membrane"/>
    <property type="evidence" value="ECO:0007669"/>
    <property type="project" value="UniProtKB-SubCell"/>
</dbReference>
<dbReference type="EMBL" id="JACHWR010000002">
    <property type="protein sequence ID" value="MBB3043889.1"/>
    <property type="molecule type" value="Genomic_DNA"/>
</dbReference>
<dbReference type="Pfam" id="PF00512">
    <property type="entry name" value="HisKA"/>
    <property type="match status" value="1"/>
</dbReference>
<feature type="transmembrane region" description="Helical" evidence="12">
    <location>
        <begin position="183"/>
        <end position="201"/>
    </location>
</feature>
<evidence type="ECO:0000259" key="14">
    <source>
        <dbReference type="PROSITE" id="PS50112"/>
    </source>
</evidence>
<feature type="transmembrane region" description="Helical" evidence="12">
    <location>
        <begin position="37"/>
        <end position="53"/>
    </location>
</feature>
<sequence length="802" mass="84863">MSFSGRLASWPAAGVLLALAYVAGLNAVAFAPQADSVAAWWPAAGLSVGLLVVQPRTRWPVLAVAIVVVTGLASITAGRDVGVTALFSVGNAAEALVAASILRRGSDRAPVLDSSDVLVRLLIAAVLGGAAVTVVGVLTVALTGTAGPVSTAWTFFTSHTAATLIIVPALISPPLRHRLLVRPTELALQAATLIALTLVVFSPNQDLSASFIPLPVLVWAALRIDLRALTWELVAFSVVVTLLSANGFGPFGFDYERGAISASTLGTLVQGYLLCAMLLTVPLAVAVHQRRRLIRELARSEKLTNATLHTIPTMILVTDLYGEVVRINGGTTAVTGYVESDLVGRPIWEMPFAPPGSTGYPAGLPDEPDGHVSRETDVITNLGRRRRVLWNAGYVRDERDRPTHVVISGTDLTRERRTAGFNRHIFEAAITTALIGIDTDGRITVFNSGAANLLGHDAQDMVGTPFTDLLDPDQLAERTRTGPGEPAFAHLVAGAETSGTATPRDWIWVDADGRHHTVSMSLSAVTDSITAHYGFLCVGRDVTEARASQEMLIAALEKERLAVQRMRDLDAAKNDFVSTVSHELRTPVTSIVGYTEMLEDGSLVEPAPAQVPLLESIARNGQRLILLCDDLLTLSGLDSGVTSWERNALDLASVSTGAEDALRAQLVGRDLELVIAASARPVPVLGDHGQLERVLTNLLSNAIKFTDDGGRIEVTIDAHDGEARLAVADTGVGIPAAEQSGMFERFFRSTTAQERAIPGTGLGLSIVAAIVAAHGGRIDVRSAHLEGTTITVRLPLAARPTS</sequence>
<dbReference type="FunFam" id="3.30.565.10:FF:000006">
    <property type="entry name" value="Sensor histidine kinase WalK"/>
    <property type="match status" value="1"/>
</dbReference>
<keyword evidence="5" id="KW-0597">Phosphoprotein</keyword>
<dbReference type="InterPro" id="IPR013767">
    <property type="entry name" value="PAS_fold"/>
</dbReference>
<dbReference type="CDD" id="cd00130">
    <property type="entry name" value="PAS"/>
    <property type="match status" value="2"/>
</dbReference>
<dbReference type="Pfam" id="PF00989">
    <property type="entry name" value="PAS"/>
    <property type="match status" value="1"/>
</dbReference>
<evidence type="ECO:0000256" key="6">
    <source>
        <dbReference type="ARBA" id="ARBA00022679"/>
    </source>
</evidence>
<proteinExistence type="predicted"/>
<accession>A0A7W4VYV0</accession>
<dbReference type="EC" id="2.7.13.3" evidence="3"/>
<dbReference type="InterPro" id="IPR035965">
    <property type="entry name" value="PAS-like_dom_sf"/>
</dbReference>
<dbReference type="InterPro" id="IPR003594">
    <property type="entry name" value="HATPase_dom"/>
</dbReference>
<dbReference type="AlphaFoldDB" id="A0A7W4VYV0"/>
<evidence type="ECO:0000256" key="9">
    <source>
        <dbReference type="ARBA" id="ARBA00022989"/>
    </source>
</evidence>
<feature type="transmembrane region" description="Helical" evidence="12">
    <location>
        <begin position="265"/>
        <end position="287"/>
    </location>
</feature>
<dbReference type="PROSITE" id="PS50112">
    <property type="entry name" value="PAS"/>
    <property type="match status" value="2"/>
</dbReference>
<evidence type="ECO:0000259" key="13">
    <source>
        <dbReference type="PROSITE" id="PS50109"/>
    </source>
</evidence>
<evidence type="ECO:0000256" key="4">
    <source>
        <dbReference type="ARBA" id="ARBA00022475"/>
    </source>
</evidence>
<feature type="transmembrane region" description="Helical" evidence="12">
    <location>
        <begin position="83"/>
        <end position="102"/>
    </location>
</feature>
<dbReference type="Proteomes" id="UP000589626">
    <property type="component" value="Unassembled WGS sequence"/>
</dbReference>
<comment type="catalytic activity">
    <reaction evidence="1">
        <text>ATP + protein L-histidine = ADP + protein N-phospho-L-histidine.</text>
        <dbReference type="EC" id="2.7.13.3"/>
    </reaction>
</comment>
<dbReference type="Gene3D" id="1.10.287.130">
    <property type="match status" value="1"/>
</dbReference>